<dbReference type="PROSITE" id="PS50966">
    <property type="entry name" value="ZF_SWIM"/>
    <property type="match status" value="1"/>
</dbReference>
<dbReference type="Proteomes" id="UP000504610">
    <property type="component" value="Chromosome 9"/>
</dbReference>
<dbReference type="OrthoDB" id="1037050at2759"/>
<dbReference type="Pfam" id="PF04434">
    <property type="entry name" value="SWIM"/>
    <property type="match status" value="1"/>
</dbReference>
<feature type="compositionally biased region" description="Basic residues" evidence="5">
    <location>
        <begin position="700"/>
        <end position="712"/>
    </location>
</feature>
<organism evidence="7 8">
    <name type="scientific">Raphanus sativus</name>
    <name type="common">Radish</name>
    <name type="synonym">Raphanus raphanistrum var. sativus</name>
    <dbReference type="NCBI Taxonomy" id="3726"/>
    <lineage>
        <taxon>Eukaryota</taxon>
        <taxon>Viridiplantae</taxon>
        <taxon>Streptophyta</taxon>
        <taxon>Embryophyta</taxon>
        <taxon>Tracheophyta</taxon>
        <taxon>Spermatophyta</taxon>
        <taxon>Magnoliopsida</taxon>
        <taxon>eudicotyledons</taxon>
        <taxon>Gunneridae</taxon>
        <taxon>Pentapetalae</taxon>
        <taxon>rosids</taxon>
        <taxon>malvids</taxon>
        <taxon>Brassicales</taxon>
        <taxon>Brassicaceae</taxon>
        <taxon>Brassiceae</taxon>
        <taxon>Raphanus</taxon>
    </lineage>
</organism>
<dbReference type="KEGG" id="rsz:108824862"/>
<proteinExistence type="predicted"/>
<dbReference type="GeneID" id="108824862"/>
<dbReference type="SMART" id="SM00575">
    <property type="entry name" value="ZnF_PMZ"/>
    <property type="match status" value="1"/>
</dbReference>
<name>A0A6J0L0R7_RAPSA</name>
<dbReference type="InterPro" id="IPR006564">
    <property type="entry name" value="Znf_PMZ"/>
</dbReference>
<sequence>MLKFPPLIYRMFEIVTFNISCGGYWVKKRTGDVGYIGGDVKTIECKPTELFTLLSYEFGEGLYINKLWYTLPFEDHKDRKKLSYVRDDAFKEMCEADEDFDYHNTPPNSDGEEEEEPLLRFKPGSGHLELKQVFDTIEDFKDALVEYALKGGWNIKLNKWGGIKSGAVCGTEDNCPWRIYCSYEERYGKWMVKTYEADHKCQKDGYSKILKSGVIMKIFMDEIRNDIDLKPKYIQEQIEQRFNLITTIDKCKNAKKMAKIIINRDHEEQFSRLKDYRLAILATNPGSTVVLDTVLNDDGAEVFQRFYVCFETIKKLWTMWCRPIFGLDGCFLKCTLKGQLLAAVGRDANNGMYPIAWAVVDVENEDNWTWFLQKLQFDFNLQGGQNFTIISDRQKVSLDFVESKMCARHIYGNLKKLFPRQAEMKTLFWRVAESTTVREYEASIAAVQRYDMRIYEAMMEKNPKNCSLAFCSPMSSCLDVHNNISESFNNAIDPARYMPMVEMLETIRRTTMVRIDLRKRIAADNDRRFPFRITKIIEAEQRKLKYCKMIPGGDGRCEVKEASISYSVNMRQRTCACRKWELGGIPCRHALRVITEKKLNYEDYISSWYLNTRQQQIYSDSIRPVNGMRFWEQTGTIVIPPPSLEEELENRKGRKPKPKRKKGKNESPTKKKVNRSGRVMHCSRCGGENHNITKCPRPGVPKKRPPPIKKTRTMAENEQDFMNCDDFAGPSQPTQE</sequence>
<feature type="domain" description="SWIM-type" evidence="6">
    <location>
        <begin position="566"/>
        <end position="598"/>
    </location>
</feature>
<keyword evidence="1" id="KW-0479">Metal-binding</keyword>
<evidence type="ECO:0000256" key="2">
    <source>
        <dbReference type="ARBA" id="ARBA00022771"/>
    </source>
</evidence>
<feature type="compositionally biased region" description="Basic residues" evidence="5">
    <location>
        <begin position="652"/>
        <end position="663"/>
    </location>
</feature>
<dbReference type="GO" id="GO:0008270">
    <property type="term" value="F:zinc ion binding"/>
    <property type="evidence" value="ECO:0007669"/>
    <property type="project" value="UniProtKB-KW"/>
</dbReference>
<dbReference type="AlphaFoldDB" id="A0A6J0L0R7"/>
<reference evidence="7" key="1">
    <citation type="journal article" date="2019" name="Database">
        <title>The radish genome database (RadishGD): an integrated information resource for radish genomics.</title>
        <authorList>
            <person name="Yu H.J."/>
            <person name="Baek S."/>
            <person name="Lee Y.J."/>
            <person name="Cho A."/>
            <person name="Mun J.H."/>
        </authorList>
    </citation>
    <scope>NUCLEOTIDE SEQUENCE [LARGE SCALE GENOMIC DNA]</scope>
    <source>
        <strain evidence="7">cv. WK10039</strain>
    </source>
</reference>
<evidence type="ECO:0000256" key="1">
    <source>
        <dbReference type="ARBA" id="ARBA00022723"/>
    </source>
</evidence>
<keyword evidence="2 4" id="KW-0863">Zinc-finger</keyword>
<reference evidence="8" key="2">
    <citation type="submission" date="2025-08" db="UniProtKB">
        <authorList>
            <consortium name="RefSeq"/>
        </authorList>
    </citation>
    <scope>IDENTIFICATION</scope>
    <source>
        <tissue evidence="8">Leaf</tissue>
    </source>
</reference>
<dbReference type="InterPro" id="IPR007527">
    <property type="entry name" value="Znf_SWIM"/>
</dbReference>
<dbReference type="Pfam" id="PF10551">
    <property type="entry name" value="MULE"/>
    <property type="match status" value="1"/>
</dbReference>
<dbReference type="PANTHER" id="PTHR31973">
    <property type="entry name" value="POLYPROTEIN, PUTATIVE-RELATED"/>
    <property type="match status" value="1"/>
</dbReference>
<evidence type="ECO:0000256" key="3">
    <source>
        <dbReference type="ARBA" id="ARBA00022833"/>
    </source>
</evidence>
<evidence type="ECO:0000313" key="8">
    <source>
        <dbReference type="RefSeq" id="XP_018453737.1"/>
    </source>
</evidence>
<accession>A0A6J0L0R7</accession>
<keyword evidence="3" id="KW-0862">Zinc</keyword>
<evidence type="ECO:0000259" key="6">
    <source>
        <dbReference type="PROSITE" id="PS50966"/>
    </source>
</evidence>
<evidence type="ECO:0000256" key="4">
    <source>
        <dbReference type="PROSITE-ProRule" id="PRU00325"/>
    </source>
</evidence>
<evidence type="ECO:0000313" key="7">
    <source>
        <dbReference type="Proteomes" id="UP000504610"/>
    </source>
</evidence>
<feature type="region of interest" description="Disordered" evidence="5">
    <location>
        <begin position="642"/>
        <end position="736"/>
    </location>
</feature>
<gene>
    <name evidence="8" type="primary">LOC108824862</name>
</gene>
<dbReference type="RefSeq" id="XP_018453737.1">
    <property type="nucleotide sequence ID" value="XM_018598235.2"/>
</dbReference>
<protein>
    <submittedName>
        <fullName evidence="8">Uncharacterized protein LOC108824862</fullName>
    </submittedName>
</protein>
<evidence type="ECO:0000256" key="5">
    <source>
        <dbReference type="SAM" id="MobiDB-lite"/>
    </source>
</evidence>
<dbReference type="InterPro" id="IPR018289">
    <property type="entry name" value="MULE_transposase_dom"/>
</dbReference>
<keyword evidence="7" id="KW-1185">Reference proteome</keyword>
<dbReference type="PANTHER" id="PTHR31973:SF187">
    <property type="entry name" value="MUTATOR TRANSPOSASE MUDRA PROTEIN"/>
    <property type="match status" value="1"/>
</dbReference>